<feature type="domain" description="Methyl-accepting transducer" evidence="5">
    <location>
        <begin position="146"/>
        <end position="381"/>
    </location>
</feature>
<dbReference type="PANTHER" id="PTHR32089:SF112">
    <property type="entry name" value="LYSOZYME-LIKE PROTEIN-RELATED"/>
    <property type="match status" value="1"/>
</dbReference>
<proteinExistence type="predicted"/>
<dbReference type="AlphaFoldDB" id="A0A4V1IKB5"/>
<protein>
    <submittedName>
        <fullName evidence="6">Chemotaxis protein</fullName>
    </submittedName>
</protein>
<dbReference type="STRING" id="675511.GCA_000341735_03352"/>
<keyword evidence="2 3" id="KW-0807">Transducer</keyword>
<name>A0A4V1IKB5_METBY</name>
<dbReference type="KEGG" id="mbur:EQU24_20380"/>
<dbReference type="SMART" id="SM00283">
    <property type="entry name" value="MA"/>
    <property type="match status" value="1"/>
</dbReference>
<evidence type="ECO:0000256" key="4">
    <source>
        <dbReference type="SAM" id="Phobius"/>
    </source>
</evidence>
<dbReference type="GO" id="GO:0007165">
    <property type="term" value="P:signal transduction"/>
    <property type="evidence" value="ECO:0007669"/>
    <property type="project" value="UniProtKB-KW"/>
</dbReference>
<dbReference type="Pfam" id="PF13682">
    <property type="entry name" value="CZB"/>
    <property type="match status" value="1"/>
</dbReference>
<dbReference type="Pfam" id="PF00015">
    <property type="entry name" value="MCPsignal"/>
    <property type="match status" value="1"/>
</dbReference>
<dbReference type="Gene3D" id="1.10.287.950">
    <property type="entry name" value="Methyl-accepting chemotaxis protein"/>
    <property type="match status" value="1"/>
</dbReference>
<evidence type="ECO:0000256" key="1">
    <source>
        <dbReference type="ARBA" id="ARBA00004370"/>
    </source>
</evidence>
<keyword evidence="4" id="KW-0472">Membrane</keyword>
<dbReference type="OrthoDB" id="9808588at2"/>
<keyword evidence="4" id="KW-1133">Transmembrane helix</keyword>
<dbReference type="GO" id="GO:0016020">
    <property type="term" value="C:membrane"/>
    <property type="evidence" value="ECO:0007669"/>
    <property type="project" value="UniProtKB-SubCell"/>
</dbReference>
<dbReference type="Proteomes" id="UP000305881">
    <property type="component" value="Chromosome"/>
</dbReference>
<dbReference type="InterPro" id="IPR025991">
    <property type="entry name" value="Chemoreceptor_zinc-bind_dom"/>
</dbReference>
<feature type="transmembrane region" description="Helical" evidence="4">
    <location>
        <begin position="39"/>
        <end position="59"/>
    </location>
</feature>
<dbReference type="InterPro" id="IPR004089">
    <property type="entry name" value="MCPsignal_dom"/>
</dbReference>
<feature type="transmembrane region" description="Helical" evidence="4">
    <location>
        <begin position="16"/>
        <end position="33"/>
    </location>
</feature>
<evidence type="ECO:0000256" key="3">
    <source>
        <dbReference type="PROSITE-ProRule" id="PRU00284"/>
    </source>
</evidence>
<accession>A0A4V1IKB5</accession>
<evidence type="ECO:0000259" key="5">
    <source>
        <dbReference type="PROSITE" id="PS50111"/>
    </source>
</evidence>
<dbReference type="Gene3D" id="1.20.120.30">
    <property type="entry name" value="Aspartate receptor, ligand-binding domain"/>
    <property type="match status" value="1"/>
</dbReference>
<keyword evidence="7" id="KW-1185">Reference proteome</keyword>
<comment type="subcellular location">
    <subcellularLocation>
        <location evidence="1">Membrane</location>
    </subcellularLocation>
</comment>
<dbReference type="SUPFAM" id="SSF58104">
    <property type="entry name" value="Methyl-accepting chemotaxis protein (MCP) signaling domain"/>
    <property type="match status" value="1"/>
</dbReference>
<sequence>MSRHTSADIPFLKAKVNYAVAGISFLAAINFIYTTFTSGFSWLVLLFNLGLTVIAFYALTETKKYLRIIAIIQDVLIKTNDGELYHRITGTKGMGELGKIAWELNEMLDIMESYFKEITTCFDQAAKGNHNRYALADGFPGLLKSSAKSVNKALRVMSDNETMITKNRLSAGLHLLNTSNLLDNLKSNQEDLLSITEQMHKVESIAINTGNNAENSLSSVNTISHSLTNINDNIHSVTDVITALIDDSKKVTESLSMITGIADQTNLLALNASIEAARAGEYGRGFAVVAEEVKNLSDHTKNAALEVTKTLNSFNKRVNQMHSEAEASAELSQEIMEKVDEFRSQFADLSISAKASVGYISYAKDKTFALLTKVDHIVYKQNGYIAIENLKRCPQADAIDVDHQHCRLGKWYFDGLGHEQFRSTQAYARLNKPHEDVHKFTRRAYEYSRNNWQSNKAIIDNIINDMQQSEDASAEVMALISEMVEEKHANLS</sequence>
<organism evidence="6 7">
    <name type="scientific">Methylotuvimicrobium buryatense</name>
    <name type="common">Methylomicrobium buryatense</name>
    <dbReference type="NCBI Taxonomy" id="95641"/>
    <lineage>
        <taxon>Bacteria</taxon>
        <taxon>Pseudomonadati</taxon>
        <taxon>Pseudomonadota</taxon>
        <taxon>Gammaproteobacteria</taxon>
        <taxon>Methylococcales</taxon>
        <taxon>Methylococcaceae</taxon>
        <taxon>Methylotuvimicrobium</taxon>
    </lineage>
</organism>
<keyword evidence="4" id="KW-0812">Transmembrane</keyword>
<dbReference type="EMBL" id="CP035467">
    <property type="protein sequence ID" value="QCW84325.1"/>
    <property type="molecule type" value="Genomic_DNA"/>
</dbReference>
<evidence type="ECO:0000313" key="7">
    <source>
        <dbReference type="Proteomes" id="UP000305881"/>
    </source>
</evidence>
<reference evidence="7" key="1">
    <citation type="journal article" date="2019" name="J. Bacteriol.">
        <title>A Mutagenic Screen Identifies a TonB-Dependent Receptor Required for the Lanthanide Metal Switch in the Type I Methanotroph 'Methylotuvimicrobium buryatense' 5GB1C.</title>
        <authorList>
            <person name="Groom J.D."/>
            <person name="Ford S.M."/>
            <person name="Pesesky M.W."/>
            <person name="Lidstrom M.E."/>
        </authorList>
    </citation>
    <scope>NUCLEOTIDE SEQUENCE [LARGE SCALE GENOMIC DNA]</scope>
    <source>
        <strain evidence="7">5GB1C</strain>
    </source>
</reference>
<gene>
    <name evidence="6" type="ORF">EQU24_20380</name>
</gene>
<dbReference type="PANTHER" id="PTHR32089">
    <property type="entry name" value="METHYL-ACCEPTING CHEMOTAXIS PROTEIN MCPB"/>
    <property type="match status" value="1"/>
</dbReference>
<dbReference type="GO" id="GO:0006935">
    <property type="term" value="P:chemotaxis"/>
    <property type="evidence" value="ECO:0007669"/>
    <property type="project" value="UniProtKB-ARBA"/>
</dbReference>
<dbReference type="PROSITE" id="PS50111">
    <property type="entry name" value="CHEMOTAXIS_TRANSDUC_2"/>
    <property type="match status" value="1"/>
</dbReference>
<evidence type="ECO:0000313" key="6">
    <source>
        <dbReference type="EMBL" id="QCW84325.1"/>
    </source>
</evidence>
<evidence type="ECO:0000256" key="2">
    <source>
        <dbReference type="ARBA" id="ARBA00023224"/>
    </source>
</evidence>